<feature type="domain" description="PKS/mFAS DH" evidence="8">
    <location>
        <begin position="1742"/>
        <end position="2020"/>
    </location>
</feature>
<dbReference type="SUPFAM" id="SSF53901">
    <property type="entry name" value="Thiolase-like"/>
    <property type="match status" value="1"/>
</dbReference>
<protein>
    <submittedName>
        <fullName evidence="9">Polyketide-type polyunsaturated fatty acid synthase PfaA</fullName>
    </submittedName>
</protein>
<keyword evidence="1" id="KW-0596">Phosphopantetheine</keyword>
<evidence type="ECO:0000259" key="7">
    <source>
        <dbReference type="PROSITE" id="PS52004"/>
    </source>
</evidence>
<evidence type="ECO:0000256" key="1">
    <source>
        <dbReference type="ARBA" id="ARBA00022450"/>
    </source>
</evidence>
<evidence type="ECO:0000256" key="4">
    <source>
        <dbReference type="PROSITE-ProRule" id="PRU01363"/>
    </source>
</evidence>
<feature type="region of interest" description="C-terminal hotdog fold" evidence="4">
    <location>
        <begin position="1869"/>
        <end position="2020"/>
    </location>
</feature>
<dbReference type="InterPro" id="IPR036736">
    <property type="entry name" value="ACP-like_sf"/>
</dbReference>
<reference evidence="9 10" key="1">
    <citation type="submission" date="2018-06" db="EMBL/GenBank/DDBJ databases">
        <title>Genomic Encyclopedia of Type Strains, Phase IV (KMG-IV): sequencing the most valuable type-strain genomes for metagenomic binning, comparative biology and taxonomic classification.</title>
        <authorList>
            <person name="Goeker M."/>
        </authorList>
    </citation>
    <scope>NUCLEOTIDE SEQUENCE [LARGE SCALE GENOMIC DNA]</scope>
    <source>
        <strain evidence="9 10">DSM 44599</strain>
    </source>
</reference>
<dbReference type="Pfam" id="PF02801">
    <property type="entry name" value="Ketoacyl-synt_C"/>
    <property type="match status" value="1"/>
</dbReference>
<feature type="compositionally biased region" description="Low complexity" evidence="5">
    <location>
        <begin position="1091"/>
        <end position="1103"/>
    </location>
</feature>
<dbReference type="SUPFAM" id="SSF55048">
    <property type="entry name" value="Probable ACP-binding domain of malonyl-CoA ACP transacylase"/>
    <property type="match status" value="1"/>
</dbReference>
<dbReference type="Pfam" id="PF00698">
    <property type="entry name" value="Acyl_transf_1"/>
    <property type="match status" value="1"/>
</dbReference>
<dbReference type="InterPro" id="IPR032821">
    <property type="entry name" value="PKS_assoc"/>
</dbReference>
<dbReference type="InterPro" id="IPR014030">
    <property type="entry name" value="Ketoacyl_synth_N"/>
</dbReference>
<dbReference type="InterPro" id="IPR049551">
    <property type="entry name" value="PKS_DH_C"/>
</dbReference>
<feature type="compositionally biased region" description="Pro residues" evidence="5">
    <location>
        <begin position="1104"/>
        <end position="1123"/>
    </location>
</feature>
<dbReference type="Proteomes" id="UP000252586">
    <property type="component" value="Unassembled WGS sequence"/>
</dbReference>
<dbReference type="OrthoDB" id="9778690at2"/>
<name>A0A366DE73_9NOCA</name>
<dbReference type="InterPro" id="IPR052568">
    <property type="entry name" value="PKS-FAS_Synthase"/>
</dbReference>
<dbReference type="SMART" id="SM00827">
    <property type="entry name" value="PKS_AT"/>
    <property type="match status" value="1"/>
</dbReference>
<dbReference type="Pfam" id="PF14765">
    <property type="entry name" value="PS-DH"/>
    <property type="match status" value="1"/>
</dbReference>
<dbReference type="InterPro" id="IPR016036">
    <property type="entry name" value="Malonyl_transacylase_ACP-bd"/>
</dbReference>
<feature type="compositionally biased region" description="Low complexity" evidence="5">
    <location>
        <begin position="1124"/>
        <end position="1139"/>
    </location>
</feature>
<dbReference type="SUPFAM" id="SSF51735">
    <property type="entry name" value="NAD(P)-binding Rossmann-fold domains"/>
    <property type="match status" value="2"/>
</dbReference>
<keyword evidence="2" id="KW-0597">Phosphoprotein</keyword>
<dbReference type="CDD" id="cd08953">
    <property type="entry name" value="KR_2_SDR_x"/>
    <property type="match status" value="1"/>
</dbReference>
<dbReference type="PROSITE" id="PS52004">
    <property type="entry name" value="KS3_2"/>
    <property type="match status" value="1"/>
</dbReference>
<dbReference type="PANTHER" id="PTHR43074:SF1">
    <property type="entry name" value="BETA-KETOACYL SYNTHASE FAMILY PROTEIN-RELATED"/>
    <property type="match status" value="1"/>
</dbReference>
<feature type="domain" description="Carrier" evidence="6">
    <location>
        <begin position="1154"/>
        <end position="1231"/>
    </location>
</feature>
<feature type="active site" description="Proton acceptor; for dehydratase activity" evidence="4">
    <location>
        <position position="1774"/>
    </location>
</feature>
<dbReference type="InterPro" id="IPR009081">
    <property type="entry name" value="PP-bd_ACP"/>
</dbReference>
<dbReference type="InterPro" id="IPR014031">
    <property type="entry name" value="Ketoacyl_synth_C"/>
</dbReference>
<dbReference type="Gene3D" id="3.10.129.110">
    <property type="entry name" value="Polyketide synthase dehydratase"/>
    <property type="match status" value="1"/>
</dbReference>
<sequence>MSESESEARTFDTPGAPSDVPIAVIGLGALFPKAERLADYWANIVSGEDCITDVPADHWRIEDFYHPDPRAEDRTYSKRGGFIPTIPFDPMEFGIPPKTVEATSGLQLLSLLVAKQTLADAGIPDAGWFDPARSGVVLGTAGASPLARDMILRMQAPMLIEVLRSSGLSEDEAEAIAEKYKTAFAPWQENTFPGILGNVVAGRIANRFNFGALNCTTDAACASSLAAINLAISELALGRADFMLAGGCDLENSPIMYLCFSKTPALSAGGTIKPFDERNDGTLIGQGIGMLGLKRLADAERDGDRVYAVVKGMGSSSDGRFKSIYAPRLEGQVDAMERAYRAAGVAPETVRLIECHGTGTPIGDMVEVGALKELYSGREIDRQSIAIGTVKSQIGHTKCAAGAAGIIKAILALHHKVLPPTINVVTPNKQMGFDDSPFYPNTKARPWLVDPRVGVRRAGVSAFGFGGTNFHCVLEEAPRADRNDTRGWRRFVVHLWHAETPEELVVALDREPVRPMADDPVPGDHARAAIVAPHGAELAPLRQALIEHIGTDGYAELPDGVCYEPRARETGKIAGLFAGQGSQYTDMGAAAAMAFPAVRAALDAAAARFPGGEFHGTVYPPSAFDPATQAAQQSRLRATDFAQPAIGALAQGQFDQLRSLGLSIDGALGHSFGELTALWAAGSIDAEEFGALARARGRAMAECGTAEGDSGAMAAVNASADRVGEVLAEHPDVQICNVNAPKQVVVGGPTAAVEAFVGACGEAGIGARPLPVAAAFHTPLVAPAVSAFADAVAGVTIGEPGFPVYADTAGASYGADPAANAEVLTEQIVRPVAFADRLAEMHRDGFRVFVEFGPKSVLSGMVRDCLGDDAIALAVDGGPGGDGEFALLSAAARLTVLGVPLAGLNRGVDLGTGEPERSLSPATVWLNGAEYVPEHRRTAYRDALTNGYRIERSTTSMNTDDVQQPHPAQAEPVAHHAANGHAGNGHAGSIWDIAAQHLNMHREYLSNQLSVAERISDLLTHEAGNGARSEVIGGIDAIARHSQAISEGHVHASDVLRSFAELESGSGVRTPARPRPGDFDGRVLGGDGGRLEPFAPPRALTAPPATPPPATPPAAPEPAPAAPVAPQAAPEPAAVNGSAPAEVPAAAEIPTDPVVIGEMLIEVIADKTGYPPDMLELGMNMEADLGIDSIKRVEILSSVQERYPDITPPEPEKLFALATLQDVVDFIAEMARGGQPAEAIEVPAEVMSDPKADGGQEVVRRIVATTSLPAADALVDAYREHPVAVVAGARTALADALVATLTERGWTVARAGAEVAEDAQVDLALWVMPEDGDPADAERGLVDAAMFGAWFLRAAPEAGERRRAFLTVTRVDGALGMRDPSAAGAVAAGVTGLVKTIGFEAPHLFARAVDVAPDLDEAPACAALVAELTDSDHALLEVGIDAERTRRTVTASAAEPALADPAPESVALGADDVVVFTGGGRGVTAACARALAELSAVEVVLLGRTEQADDPGWADGVADGDLRAALVRELKSRDEPVRLREVDARVRELVAQREIRATLAALREVAERAHYLSVDVRDADAVARALDPFAGRIAGVVHGAGVLMDKHLVDKPAEDVRAVLAPKLGGIEAVLAAVDPARLRHLVLFTSVAGFYGNAGQADYAMANEALCRLGIRYAADHPDTAVTAVNWGPWEGGMVRPELAKLFRDRGVAMIPVAVGARCCAELFARTPGADVVHLVGPPEHAVRRPRVDLLGAGRVVRRQMAELYRSPVLADHQLAGHVVVPASYAAGGMLNAVAQVCGVWPRSWRNYSVLKGVIVDGSEPEVLELDIRRGADGAVGVVAREESGRPRYRLTVLDPREPVERPAPRALPPFGSGEPVTVYRDGTMFHGPAFRGLRRILRETETEIVLECLVPEPVRREPYFETDIFDPVLSDVALQVVGTWVRRKLGMSCLPSEVKWVDMFGRIPFDEPFVVFGHDFVRKSANTIEVSITVCDATGAVMCVVGRLVAIASEALNEVFAGGPMPGADGDAAARETSDVR</sequence>
<feature type="region of interest" description="Disordered" evidence="5">
    <location>
        <begin position="1063"/>
        <end position="1139"/>
    </location>
</feature>
<evidence type="ECO:0000313" key="10">
    <source>
        <dbReference type="Proteomes" id="UP000252586"/>
    </source>
</evidence>
<proteinExistence type="predicted"/>
<feature type="active site" description="Proton donor; for dehydratase activity" evidence="4">
    <location>
        <position position="1933"/>
    </location>
</feature>
<accession>A0A366DE73</accession>
<dbReference type="Pfam" id="PF00109">
    <property type="entry name" value="ketoacyl-synt"/>
    <property type="match status" value="1"/>
</dbReference>
<dbReference type="InterPro" id="IPR042104">
    <property type="entry name" value="PKS_dehydratase_sf"/>
</dbReference>
<dbReference type="PROSITE" id="PS50075">
    <property type="entry name" value="CARRIER"/>
    <property type="match status" value="1"/>
</dbReference>
<dbReference type="CDD" id="cd00833">
    <property type="entry name" value="PKS"/>
    <property type="match status" value="1"/>
</dbReference>
<evidence type="ECO:0000256" key="2">
    <source>
        <dbReference type="ARBA" id="ARBA00022553"/>
    </source>
</evidence>
<dbReference type="SUPFAM" id="SSF52151">
    <property type="entry name" value="FabD/lysophospholipase-like"/>
    <property type="match status" value="1"/>
</dbReference>
<evidence type="ECO:0000256" key="3">
    <source>
        <dbReference type="ARBA" id="ARBA00022679"/>
    </source>
</evidence>
<evidence type="ECO:0000259" key="8">
    <source>
        <dbReference type="PROSITE" id="PS52019"/>
    </source>
</evidence>
<dbReference type="InterPro" id="IPR013968">
    <property type="entry name" value="PKS_KR"/>
</dbReference>
<gene>
    <name evidence="9" type="ORF">DFR74_11073</name>
</gene>
<dbReference type="InterPro" id="IPR014043">
    <property type="entry name" value="Acyl_transferase_dom"/>
</dbReference>
<dbReference type="EMBL" id="QNRE01000010">
    <property type="protein sequence ID" value="RBO87819.1"/>
    <property type="molecule type" value="Genomic_DNA"/>
</dbReference>
<dbReference type="Gene3D" id="3.30.70.250">
    <property type="entry name" value="Malonyl-CoA ACP transacylase, ACP-binding"/>
    <property type="match status" value="1"/>
</dbReference>
<dbReference type="Pfam" id="PF16197">
    <property type="entry name" value="KAsynt_C_assoc"/>
    <property type="match status" value="1"/>
</dbReference>
<dbReference type="InterPro" id="IPR036291">
    <property type="entry name" value="NAD(P)-bd_dom_sf"/>
</dbReference>
<organism evidence="9 10">
    <name type="scientific">Nocardia puris</name>
    <dbReference type="NCBI Taxonomy" id="208602"/>
    <lineage>
        <taxon>Bacteria</taxon>
        <taxon>Bacillati</taxon>
        <taxon>Actinomycetota</taxon>
        <taxon>Actinomycetes</taxon>
        <taxon>Mycobacteriales</taxon>
        <taxon>Nocardiaceae</taxon>
        <taxon>Nocardia</taxon>
    </lineage>
</organism>
<dbReference type="InterPro" id="IPR020841">
    <property type="entry name" value="PKS_Beta-ketoAc_synthase_dom"/>
</dbReference>
<dbReference type="PROSITE" id="PS52019">
    <property type="entry name" value="PKS_MFAS_DH"/>
    <property type="match status" value="1"/>
</dbReference>
<dbReference type="SUPFAM" id="SSF47336">
    <property type="entry name" value="ACP-like"/>
    <property type="match status" value="1"/>
</dbReference>
<dbReference type="InterPro" id="IPR057326">
    <property type="entry name" value="KR_dom"/>
</dbReference>
<keyword evidence="10" id="KW-1185">Reference proteome</keyword>
<dbReference type="Pfam" id="PF00550">
    <property type="entry name" value="PP-binding"/>
    <property type="match status" value="1"/>
</dbReference>
<dbReference type="RefSeq" id="WP_113975255.1">
    <property type="nucleotide sequence ID" value="NZ_QNRE01000010.1"/>
</dbReference>
<dbReference type="InterPro" id="IPR049900">
    <property type="entry name" value="PKS_mFAS_DH"/>
</dbReference>
<evidence type="ECO:0000259" key="6">
    <source>
        <dbReference type="PROSITE" id="PS50075"/>
    </source>
</evidence>
<keyword evidence="3" id="KW-0808">Transferase</keyword>
<evidence type="ECO:0000256" key="5">
    <source>
        <dbReference type="SAM" id="MobiDB-lite"/>
    </source>
</evidence>
<dbReference type="Gene3D" id="3.40.47.10">
    <property type="match status" value="1"/>
</dbReference>
<dbReference type="STRING" id="1210090.GCA_001613185_07171"/>
<feature type="domain" description="Ketosynthase family 3 (KS3)" evidence="7">
    <location>
        <begin position="19"/>
        <end position="476"/>
    </location>
</feature>
<comment type="caution">
    <text evidence="9">The sequence shown here is derived from an EMBL/GenBank/DDBJ whole genome shotgun (WGS) entry which is preliminary data.</text>
</comment>
<dbReference type="Pfam" id="PF08659">
    <property type="entry name" value="KR"/>
    <property type="match status" value="1"/>
</dbReference>
<dbReference type="Gene3D" id="3.40.366.10">
    <property type="entry name" value="Malonyl-Coenzyme A Acyl Carrier Protein, domain 2"/>
    <property type="match status" value="1"/>
</dbReference>
<dbReference type="InterPro" id="IPR016035">
    <property type="entry name" value="Acyl_Trfase/lysoPLipase"/>
</dbReference>
<dbReference type="InterPro" id="IPR016039">
    <property type="entry name" value="Thiolase-like"/>
</dbReference>
<dbReference type="InterPro" id="IPR001227">
    <property type="entry name" value="Ac_transferase_dom_sf"/>
</dbReference>
<dbReference type="Gene3D" id="3.40.50.720">
    <property type="entry name" value="NAD(P)-binding Rossmann-like Domain"/>
    <property type="match status" value="1"/>
</dbReference>
<dbReference type="GO" id="GO:0016746">
    <property type="term" value="F:acyltransferase activity"/>
    <property type="evidence" value="ECO:0007669"/>
    <property type="project" value="InterPro"/>
</dbReference>
<dbReference type="Gene3D" id="1.10.1200.10">
    <property type="entry name" value="ACP-like"/>
    <property type="match status" value="1"/>
</dbReference>
<dbReference type="SMART" id="SM00825">
    <property type="entry name" value="PKS_KS"/>
    <property type="match status" value="1"/>
</dbReference>
<dbReference type="SMART" id="SM00822">
    <property type="entry name" value="PKS_KR"/>
    <property type="match status" value="1"/>
</dbReference>
<feature type="region of interest" description="N-terminal hotdog fold" evidence="4">
    <location>
        <begin position="1742"/>
        <end position="1859"/>
    </location>
</feature>
<evidence type="ECO:0000313" key="9">
    <source>
        <dbReference type="EMBL" id="RBO87819.1"/>
    </source>
</evidence>
<dbReference type="PANTHER" id="PTHR43074">
    <property type="entry name" value="OMEGA-3 POLYUNSATURATED FATTY ACID SYNTHASE PFAB-RELATED"/>
    <property type="match status" value="1"/>
</dbReference>